<dbReference type="OrthoDB" id="422663at2759"/>
<keyword evidence="9" id="KW-1185">Reference proteome</keyword>
<keyword evidence="4" id="KW-0347">Helicase</keyword>
<dbReference type="EMBL" id="SJOL01006469">
    <property type="protein sequence ID" value="TGZ66009.1"/>
    <property type="molecule type" value="Genomic_DNA"/>
</dbReference>
<dbReference type="InterPro" id="IPR027417">
    <property type="entry name" value="P-loop_NTPase"/>
</dbReference>
<feature type="compositionally biased region" description="Polar residues" evidence="6">
    <location>
        <begin position="62"/>
        <end position="72"/>
    </location>
</feature>
<proteinExistence type="inferred from homology"/>
<dbReference type="STRING" id="147828.A0A4S2LWE6"/>
<dbReference type="GO" id="GO:0005524">
    <property type="term" value="F:ATP binding"/>
    <property type="evidence" value="ECO:0007669"/>
    <property type="project" value="UniProtKB-UniRule"/>
</dbReference>
<dbReference type="InterPro" id="IPR011545">
    <property type="entry name" value="DEAD/DEAH_box_helicase_dom"/>
</dbReference>
<comment type="caution">
    <text evidence="8">The sequence shown here is derived from an EMBL/GenBank/DDBJ whole genome shotgun (WGS) entry which is preliminary data.</text>
</comment>
<feature type="non-terminal residue" evidence="8">
    <location>
        <position position="325"/>
    </location>
</feature>
<evidence type="ECO:0000256" key="3">
    <source>
        <dbReference type="ARBA" id="ARBA00022840"/>
    </source>
</evidence>
<reference evidence="8 9" key="1">
    <citation type="journal article" date="2019" name="BMC Genomics">
        <title>New insights from Opisthorchis felineus genome: update on genomics of the epidemiologically important liver flukes.</title>
        <authorList>
            <person name="Ershov N.I."/>
            <person name="Mordvinov V.A."/>
            <person name="Prokhortchouk E.B."/>
            <person name="Pakharukova M.Y."/>
            <person name="Gunbin K.V."/>
            <person name="Ustyantsev K."/>
            <person name="Genaev M.A."/>
            <person name="Blinov A.G."/>
            <person name="Mazur A."/>
            <person name="Boulygina E."/>
            <person name="Tsygankova S."/>
            <person name="Khrameeva E."/>
            <person name="Chekanov N."/>
            <person name="Fan G."/>
            <person name="Xiao A."/>
            <person name="Zhang H."/>
            <person name="Xu X."/>
            <person name="Yang H."/>
            <person name="Solovyev V."/>
            <person name="Lee S.M."/>
            <person name="Liu X."/>
            <person name="Afonnikov D.A."/>
            <person name="Skryabin K.G."/>
        </authorList>
    </citation>
    <scope>NUCLEOTIDE SEQUENCE [LARGE SCALE GENOMIC DNA]</scope>
    <source>
        <strain evidence="8">AK-0245</strain>
        <tissue evidence="8">Whole organism</tissue>
    </source>
</reference>
<feature type="compositionally biased region" description="Basic and acidic residues" evidence="6">
    <location>
        <begin position="76"/>
        <end position="92"/>
    </location>
</feature>
<dbReference type="AlphaFoldDB" id="A0A4S2LWE6"/>
<keyword evidence="3 4" id="KW-0067">ATP-binding</keyword>
<evidence type="ECO:0000256" key="6">
    <source>
        <dbReference type="SAM" id="MobiDB-lite"/>
    </source>
</evidence>
<comment type="domain">
    <text evidence="5">The Q motif is unique to and characteristic of the DEAD box family of RNA helicases and controls ATP binding and hydrolysis.</text>
</comment>
<feature type="domain" description="Helicase ATP-binding" evidence="7">
    <location>
        <begin position="154"/>
        <end position="325"/>
    </location>
</feature>
<comment type="similarity">
    <text evidence="4">Belongs to the DEAD box helicase family.</text>
</comment>
<dbReference type="Proteomes" id="UP000308267">
    <property type="component" value="Unassembled WGS sequence"/>
</dbReference>
<feature type="region of interest" description="Disordered" evidence="6">
    <location>
        <begin position="1"/>
        <end position="94"/>
    </location>
</feature>
<dbReference type="Gene3D" id="3.40.50.300">
    <property type="entry name" value="P-loop containing nucleotide triphosphate hydrolases"/>
    <property type="match status" value="1"/>
</dbReference>
<dbReference type="GO" id="GO:0003724">
    <property type="term" value="F:RNA helicase activity"/>
    <property type="evidence" value="ECO:0007669"/>
    <property type="project" value="UniProtKB-EC"/>
</dbReference>
<dbReference type="SUPFAM" id="SSF52540">
    <property type="entry name" value="P-loop containing nucleoside triphosphate hydrolases"/>
    <property type="match status" value="1"/>
</dbReference>
<keyword evidence="5" id="KW-0694">RNA-binding</keyword>
<evidence type="ECO:0000259" key="7">
    <source>
        <dbReference type="PROSITE" id="PS51192"/>
    </source>
</evidence>
<evidence type="ECO:0000256" key="1">
    <source>
        <dbReference type="ARBA" id="ARBA00022741"/>
    </source>
</evidence>
<evidence type="ECO:0000313" key="9">
    <source>
        <dbReference type="Proteomes" id="UP000308267"/>
    </source>
</evidence>
<dbReference type="PROSITE" id="PS51192">
    <property type="entry name" value="HELICASE_ATP_BIND_1"/>
    <property type="match status" value="1"/>
</dbReference>
<sequence length="325" mass="36076">MDEFVLNIKTNNTSSRKQRKTVFHPCNAKKSSDVPTPQMPAKKVKLKAKRDGDGIPRKILRSKSSPSTTNPLQFVHKSDEPRTSSRDGRTDEVTGGERISALMQATVEPRIEPVFSEKLWKPFCDSLGVQSFITSCLVDRFKLTRLTAIQKEAIPHLLEGKDCLIRAQTGSGKTLAYAVPLFHQLMSLEPPISRTDGTLALVILPTRELATQTFEVFQLLGKACVRIVPGCLIGGMKRKSQKVSLSKGLNILVGTPQRILDHILRSVNLSLSKLLYLVIDEADRLLEMGFEQSVRRIIDHIREVSNAIGKTQSLQTVLLSATLTP</sequence>
<dbReference type="PROSITE" id="PS00039">
    <property type="entry name" value="DEAD_ATP_HELICASE"/>
    <property type="match status" value="1"/>
</dbReference>
<dbReference type="SMART" id="SM00487">
    <property type="entry name" value="DEXDc"/>
    <property type="match status" value="1"/>
</dbReference>
<dbReference type="EC" id="3.6.4.13" evidence="5"/>
<dbReference type="PANTHER" id="PTHR24031">
    <property type="entry name" value="RNA HELICASE"/>
    <property type="match status" value="1"/>
</dbReference>
<accession>A0A4S2LWE6</accession>
<dbReference type="Pfam" id="PF00270">
    <property type="entry name" value="DEAD"/>
    <property type="match status" value="1"/>
</dbReference>
<keyword evidence="1 4" id="KW-0547">Nucleotide-binding</keyword>
<protein>
    <recommendedName>
        <fullName evidence="5">ATP-dependent RNA helicase</fullName>
        <ecNumber evidence="5">3.6.4.13</ecNumber>
    </recommendedName>
</protein>
<evidence type="ECO:0000313" key="8">
    <source>
        <dbReference type="EMBL" id="TGZ66009.1"/>
    </source>
</evidence>
<comment type="function">
    <text evidence="5">RNA helicase.</text>
</comment>
<dbReference type="GO" id="GO:0016787">
    <property type="term" value="F:hydrolase activity"/>
    <property type="evidence" value="ECO:0007669"/>
    <property type="project" value="UniProtKB-KW"/>
</dbReference>
<comment type="catalytic activity">
    <reaction evidence="5">
        <text>ATP + H2O = ADP + phosphate + H(+)</text>
        <dbReference type="Rhea" id="RHEA:13065"/>
        <dbReference type="ChEBI" id="CHEBI:15377"/>
        <dbReference type="ChEBI" id="CHEBI:15378"/>
        <dbReference type="ChEBI" id="CHEBI:30616"/>
        <dbReference type="ChEBI" id="CHEBI:43474"/>
        <dbReference type="ChEBI" id="CHEBI:456216"/>
        <dbReference type="EC" id="3.6.4.13"/>
    </reaction>
</comment>
<gene>
    <name evidence="8" type="ORF">CRM22_005556</name>
</gene>
<evidence type="ECO:0000256" key="2">
    <source>
        <dbReference type="ARBA" id="ARBA00022801"/>
    </source>
</evidence>
<organism evidence="8 9">
    <name type="scientific">Opisthorchis felineus</name>
    <dbReference type="NCBI Taxonomy" id="147828"/>
    <lineage>
        <taxon>Eukaryota</taxon>
        <taxon>Metazoa</taxon>
        <taxon>Spiralia</taxon>
        <taxon>Lophotrochozoa</taxon>
        <taxon>Platyhelminthes</taxon>
        <taxon>Trematoda</taxon>
        <taxon>Digenea</taxon>
        <taxon>Opisthorchiida</taxon>
        <taxon>Opisthorchiata</taxon>
        <taxon>Opisthorchiidae</taxon>
        <taxon>Opisthorchis</taxon>
    </lineage>
</organism>
<evidence type="ECO:0000256" key="4">
    <source>
        <dbReference type="RuleBase" id="RU000492"/>
    </source>
</evidence>
<keyword evidence="2 4" id="KW-0378">Hydrolase</keyword>
<name>A0A4S2LWE6_OPIFE</name>
<dbReference type="InterPro" id="IPR014001">
    <property type="entry name" value="Helicase_ATP-bd"/>
</dbReference>
<evidence type="ECO:0000256" key="5">
    <source>
        <dbReference type="RuleBase" id="RU365068"/>
    </source>
</evidence>
<dbReference type="GO" id="GO:0003723">
    <property type="term" value="F:RNA binding"/>
    <property type="evidence" value="ECO:0007669"/>
    <property type="project" value="UniProtKB-UniRule"/>
</dbReference>
<dbReference type="InterPro" id="IPR000629">
    <property type="entry name" value="RNA-helicase_DEAD-box_CS"/>
</dbReference>